<feature type="transmembrane region" description="Helical" evidence="7">
    <location>
        <begin position="443"/>
        <end position="461"/>
    </location>
</feature>
<feature type="transmembrane region" description="Helical" evidence="7">
    <location>
        <begin position="70"/>
        <end position="87"/>
    </location>
</feature>
<dbReference type="Proteomes" id="UP001143362">
    <property type="component" value="Unassembled WGS sequence"/>
</dbReference>
<organism evidence="8 9">
    <name type="scientific">Candidatus Litorirhabdus singularis</name>
    <dbReference type="NCBI Taxonomy" id="2518993"/>
    <lineage>
        <taxon>Bacteria</taxon>
        <taxon>Pseudomonadati</taxon>
        <taxon>Pseudomonadota</taxon>
        <taxon>Gammaproteobacteria</taxon>
        <taxon>Cellvibrionales</taxon>
        <taxon>Halieaceae</taxon>
        <taxon>Candidatus Litorirhabdus</taxon>
    </lineage>
</organism>
<dbReference type="InterPro" id="IPR000715">
    <property type="entry name" value="Glycosyl_transferase_4"/>
</dbReference>
<feature type="transmembrane region" description="Helical" evidence="7">
    <location>
        <begin position="233"/>
        <end position="253"/>
    </location>
</feature>
<feature type="transmembrane region" description="Helical" evidence="7">
    <location>
        <begin position="388"/>
        <end position="407"/>
    </location>
</feature>
<keyword evidence="5 7" id="KW-1133">Transmembrane helix</keyword>
<feature type="transmembrane region" description="Helical" evidence="7">
    <location>
        <begin position="495"/>
        <end position="513"/>
    </location>
</feature>
<sequence length="537" mass="59116">MEYVYSLTVALFLTISLIPLLIRVSARLGLVDDPSAERKVHEKVMPRTGGLGIIVGAAIPLFFLLPFDGYIVYLFIGSAIIILFGLLDDRFELNYKWKLFGQGLAAVVVMSGGIVAEQFPFFGLSAVPVWIAYPVTFFFLIGVVNGVNFSDGLDGLAAGTSIMVLLLIFALAVQSGDTVAALVSVTLVGGVLGFLRYNTFPANIFMGDSGSQFLGFVIACLAIEVTQSGTSPYSAFLPILLLGIPIMDILQVVPVRVHKKLPLPGPDKEHFHHQIGKLGFRHAEVVAIIYVLQTVLMVSAFWLRFEHDYVVAAFYAAFVIVILGALLLGNWNEWQFRYKQRQHTGTERRNRYLRRLDWYFHNSAMLLAILLGGFYVTSAIFLGGLSGWWAGLGAIILTFAITCIVSLRERLKIVYRIGLYAVSVVFAYWVVGLDAADTSFKALIAYLLVLLIALVLAVRMTRKQEFSLTTQDLLLLLVLIVLPQLPFEVLQQNEVGFIALIVALLMYASEFILNRGTRAAAFAVGCALAGMLAVFFS</sequence>
<proteinExistence type="predicted"/>
<evidence type="ECO:0000256" key="2">
    <source>
        <dbReference type="ARBA" id="ARBA00022475"/>
    </source>
</evidence>
<dbReference type="PROSITE" id="PS01348">
    <property type="entry name" value="MRAY_2"/>
    <property type="match status" value="1"/>
</dbReference>
<name>A0ABT3THV0_9GAMM</name>
<protein>
    <submittedName>
        <fullName evidence="8">Undecaprenyl/decaprenyl-phosphate alpha-N-acetylglucosaminyl 1-phosphate transferase</fullName>
    </submittedName>
</protein>
<dbReference type="PANTHER" id="PTHR22926">
    <property type="entry name" value="PHOSPHO-N-ACETYLMURAMOYL-PENTAPEPTIDE-TRANSFERASE"/>
    <property type="match status" value="1"/>
</dbReference>
<feature type="transmembrane region" description="Helical" evidence="7">
    <location>
        <begin position="285"/>
        <end position="303"/>
    </location>
</feature>
<dbReference type="GO" id="GO:0016740">
    <property type="term" value="F:transferase activity"/>
    <property type="evidence" value="ECO:0007669"/>
    <property type="project" value="UniProtKB-KW"/>
</dbReference>
<feature type="transmembrane region" description="Helical" evidence="7">
    <location>
        <begin position="414"/>
        <end position="431"/>
    </location>
</feature>
<keyword evidence="9" id="KW-1185">Reference proteome</keyword>
<feature type="transmembrane region" description="Helical" evidence="7">
    <location>
        <begin position="520"/>
        <end position="536"/>
    </location>
</feature>
<feature type="transmembrane region" description="Helical" evidence="7">
    <location>
        <begin position="6"/>
        <end position="24"/>
    </location>
</feature>
<keyword evidence="2" id="KW-1003">Cell membrane</keyword>
<gene>
    <name evidence="8" type="ORF">EYC98_08995</name>
</gene>
<dbReference type="PANTHER" id="PTHR22926:SF3">
    <property type="entry name" value="UNDECAPRENYL-PHOSPHATE ALPHA-N-ACETYLGLUCOSAMINYL 1-PHOSPHATE TRANSFERASE"/>
    <property type="match status" value="1"/>
</dbReference>
<reference evidence="8" key="1">
    <citation type="submission" date="2019-02" db="EMBL/GenBank/DDBJ databases">
        <authorList>
            <person name="Li S.-H."/>
        </authorList>
    </citation>
    <scope>NUCLEOTIDE SEQUENCE</scope>
    <source>
        <strain evidence="8">IMCC14734</strain>
    </source>
</reference>
<feature type="transmembrane region" description="Helical" evidence="7">
    <location>
        <begin position="99"/>
        <end position="116"/>
    </location>
</feature>
<feature type="transmembrane region" description="Helical" evidence="7">
    <location>
        <begin position="209"/>
        <end position="227"/>
    </location>
</feature>
<comment type="subcellular location">
    <subcellularLocation>
        <location evidence="1">Cell membrane</location>
        <topology evidence="1">Multi-pass membrane protein</topology>
    </subcellularLocation>
</comment>
<feature type="transmembrane region" description="Helical" evidence="7">
    <location>
        <begin position="358"/>
        <end position="382"/>
    </location>
</feature>
<evidence type="ECO:0000313" key="9">
    <source>
        <dbReference type="Proteomes" id="UP001143362"/>
    </source>
</evidence>
<accession>A0ABT3THV0</accession>
<evidence type="ECO:0000256" key="6">
    <source>
        <dbReference type="ARBA" id="ARBA00023136"/>
    </source>
</evidence>
<feature type="transmembrane region" description="Helical" evidence="7">
    <location>
        <begin position="122"/>
        <end position="144"/>
    </location>
</feature>
<evidence type="ECO:0000313" key="8">
    <source>
        <dbReference type="EMBL" id="MCX2980999.1"/>
    </source>
</evidence>
<keyword evidence="4 7" id="KW-0812">Transmembrane</keyword>
<dbReference type="CDD" id="cd06853">
    <property type="entry name" value="GT_WecA_like"/>
    <property type="match status" value="1"/>
</dbReference>
<dbReference type="InterPro" id="IPR018480">
    <property type="entry name" value="PNAcMuramoyl-5peptid_Trfase_CS"/>
</dbReference>
<feature type="transmembrane region" description="Helical" evidence="7">
    <location>
        <begin position="44"/>
        <end position="64"/>
    </location>
</feature>
<evidence type="ECO:0000256" key="1">
    <source>
        <dbReference type="ARBA" id="ARBA00004651"/>
    </source>
</evidence>
<evidence type="ECO:0000256" key="3">
    <source>
        <dbReference type="ARBA" id="ARBA00022679"/>
    </source>
</evidence>
<keyword evidence="3 8" id="KW-0808">Transferase</keyword>
<dbReference type="Pfam" id="PF00953">
    <property type="entry name" value="Glycos_transf_4"/>
    <property type="match status" value="1"/>
</dbReference>
<feature type="transmembrane region" description="Helical" evidence="7">
    <location>
        <begin position="156"/>
        <end position="173"/>
    </location>
</feature>
<evidence type="ECO:0000256" key="5">
    <source>
        <dbReference type="ARBA" id="ARBA00022989"/>
    </source>
</evidence>
<evidence type="ECO:0000256" key="4">
    <source>
        <dbReference type="ARBA" id="ARBA00022692"/>
    </source>
</evidence>
<keyword evidence="6 7" id="KW-0472">Membrane</keyword>
<dbReference type="EMBL" id="SHNN01000002">
    <property type="protein sequence ID" value="MCX2980999.1"/>
    <property type="molecule type" value="Genomic_DNA"/>
</dbReference>
<feature type="transmembrane region" description="Helical" evidence="7">
    <location>
        <begin position="309"/>
        <end position="331"/>
    </location>
</feature>
<comment type="caution">
    <text evidence="8">The sequence shown here is derived from an EMBL/GenBank/DDBJ whole genome shotgun (WGS) entry which is preliminary data.</text>
</comment>
<feature type="transmembrane region" description="Helical" evidence="7">
    <location>
        <begin position="179"/>
        <end position="197"/>
    </location>
</feature>
<feature type="transmembrane region" description="Helical" evidence="7">
    <location>
        <begin position="473"/>
        <end position="489"/>
    </location>
</feature>
<evidence type="ECO:0000256" key="7">
    <source>
        <dbReference type="SAM" id="Phobius"/>
    </source>
</evidence>